<dbReference type="OrthoDB" id="5377431at2"/>
<evidence type="ECO:0000256" key="4">
    <source>
        <dbReference type="ARBA" id="ARBA00022801"/>
    </source>
</evidence>
<dbReference type="GO" id="GO:0030288">
    <property type="term" value="C:outer membrane-bounded periplasmic space"/>
    <property type="evidence" value="ECO:0007669"/>
    <property type="project" value="InterPro"/>
</dbReference>
<dbReference type="GO" id="GO:0008800">
    <property type="term" value="F:beta-lactamase activity"/>
    <property type="evidence" value="ECO:0007669"/>
    <property type="project" value="UniProtKB-UniRule"/>
</dbReference>
<keyword evidence="4 6" id="KW-0378">Hydrolase</keyword>
<dbReference type="PROSITE" id="PS00336">
    <property type="entry name" value="BETA_LACTAMASE_C"/>
    <property type="match status" value="1"/>
</dbReference>
<gene>
    <name evidence="8" type="ORF">PS2015_1163</name>
</gene>
<dbReference type="InterPro" id="IPR001586">
    <property type="entry name" value="Beta-lactam_class-C_AS"/>
</dbReference>
<reference evidence="8 9" key="1">
    <citation type="submission" date="2015-11" db="EMBL/GenBank/DDBJ databases">
        <authorList>
            <person name="Zhang Y."/>
            <person name="Guo Z."/>
        </authorList>
    </citation>
    <scope>NUCLEOTIDE SEQUENCE [LARGE SCALE GENOMIC DNA]</scope>
    <source>
        <strain evidence="8 9">KCTC 32221</strain>
    </source>
</reference>
<organism evidence="8 9">
    <name type="scientific">Pseudohongiella spirulinae</name>
    <dbReference type="NCBI Taxonomy" id="1249552"/>
    <lineage>
        <taxon>Bacteria</taxon>
        <taxon>Pseudomonadati</taxon>
        <taxon>Pseudomonadota</taxon>
        <taxon>Gammaproteobacteria</taxon>
        <taxon>Pseudomonadales</taxon>
        <taxon>Pseudohongiellaceae</taxon>
        <taxon>Pseudohongiella</taxon>
    </lineage>
</organism>
<dbReference type="EC" id="3.5.2.6" evidence="3 6"/>
<evidence type="ECO:0000256" key="3">
    <source>
        <dbReference type="ARBA" id="ARBA00012865"/>
    </source>
</evidence>
<dbReference type="STRING" id="1249552.PS2015_1163"/>
<keyword evidence="5 6" id="KW-0046">Antibiotic resistance</keyword>
<evidence type="ECO:0000313" key="9">
    <source>
        <dbReference type="Proteomes" id="UP000065641"/>
    </source>
</evidence>
<dbReference type="RefSeq" id="WP_058021331.1">
    <property type="nucleotide sequence ID" value="NZ_CP013189.1"/>
</dbReference>
<accession>A0A0S2KCV8</accession>
<comment type="similarity">
    <text evidence="2 6">Belongs to the class-C beta-lactamase family.</text>
</comment>
<dbReference type="PANTHER" id="PTHR46825:SF8">
    <property type="entry name" value="BETA-LACTAMASE-RELATED"/>
    <property type="match status" value="1"/>
</dbReference>
<dbReference type="EMBL" id="CP013189">
    <property type="protein sequence ID" value="ALO45823.1"/>
    <property type="molecule type" value="Genomic_DNA"/>
</dbReference>
<dbReference type="KEGG" id="pspi:PS2015_1163"/>
<protein>
    <recommendedName>
        <fullName evidence="3 6">Beta-lactamase</fullName>
        <ecNumber evidence="3 6">3.5.2.6</ecNumber>
    </recommendedName>
</protein>
<dbReference type="InterPro" id="IPR058136">
    <property type="entry name" value="AmpC"/>
</dbReference>
<evidence type="ECO:0000256" key="5">
    <source>
        <dbReference type="ARBA" id="ARBA00023251"/>
    </source>
</evidence>
<dbReference type="InterPro" id="IPR050491">
    <property type="entry name" value="AmpC-like"/>
</dbReference>
<dbReference type="InterPro" id="IPR012338">
    <property type="entry name" value="Beta-lactam/transpept-like"/>
</dbReference>
<evidence type="ECO:0000256" key="1">
    <source>
        <dbReference type="ARBA" id="ARBA00001526"/>
    </source>
</evidence>
<dbReference type="PANTHER" id="PTHR46825">
    <property type="entry name" value="D-ALANYL-D-ALANINE-CARBOXYPEPTIDASE/ENDOPEPTIDASE AMPH"/>
    <property type="match status" value="1"/>
</dbReference>
<dbReference type="PATRIC" id="fig|1249552.3.peg.1169"/>
<dbReference type="GO" id="GO:0046677">
    <property type="term" value="P:response to antibiotic"/>
    <property type="evidence" value="ECO:0007669"/>
    <property type="project" value="UniProtKB-UniRule"/>
</dbReference>
<dbReference type="Pfam" id="PF00144">
    <property type="entry name" value="Beta-lactamase"/>
    <property type="match status" value="1"/>
</dbReference>
<keyword evidence="9" id="KW-1185">Reference proteome</keyword>
<proteinExistence type="inferred from homology"/>
<evidence type="ECO:0000256" key="2">
    <source>
        <dbReference type="ARBA" id="ARBA00007840"/>
    </source>
</evidence>
<dbReference type="Gene3D" id="3.40.710.10">
    <property type="entry name" value="DD-peptidase/beta-lactamase superfamily"/>
    <property type="match status" value="1"/>
</dbReference>
<feature type="domain" description="Beta-lactamase-related" evidence="7">
    <location>
        <begin position="37"/>
        <end position="382"/>
    </location>
</feature>
<evidence type="ECO:0000313" key="8">
    <source>
        <dbReference type="EMBL" id="ALO45823.1"/>
    </source>
</evidence>
<sequence length="388" mass="42206">MQTVLRLSVAVVLTGVMACTPQLDAPEDQSINLQSLVDSAITPVIEEYAIPGMAVALIHEGQVHYFNYGVSSLQSGDAVTQHTIFELGSVSKLFNATLTTYAQAVGALSLRDYPSRFMPELQNTPVDSASLLHLGTYTAGGFPLQFPAYVTDHASMVEYYRQWQPDFGPGESRLYSNPSIGLMGHLAGLALGQSYTEVVEGQVFPAMGMTESYIQVPETESEHYAWGYNAEDQPIRVTPGVLDAEAYGVKSSSSDMIRFVRANISPDSLDALWSQAITDTQKQYFRLGEFIQSLGWEQFHLPVSAELLRSGSAASIVLEPNTVEALDPDNSTATPVWIHKTGSTNGFGAYVVVLPAQQSGIVMLANRNYPNTARIQAAWDILSPLLDL</sequence>
<dbReference type="InterPro" id="IPR001466">
    <property type="entry name" value="Beta-lactam-related"/>
</dbReference>
<dbReference type="PROSITE" id="PS51257">
    <property type="entry name" value="PROKAR_LIPOPROTEIN"/>
    <property type="match status" value="1"/>
</dbReference>
<name>A0A0S2KCV8_9GAMM</name>
<dbReference type="Proteomes" id="UP000065641">
    <property type="component" value="Chromosome"/>
</dbReference>
<dbReference type="AlphaFoldDB" id="A0A0S2KCV8"/>
<evidence type="ECO:0000259" key="7">
    <source>
        <dbReference type="Pfam" id="PF00144"/>
    </source>
</evidence>
<dbReference type="NCBIfam" id="NF033085">
    <property type="entry name" value="bla_class_C"/>
    <property type="match status" value="1"/>
</dbReference>
<dbReference type="SUPFAM" id="SSF56601">
    <property type="entry name" value="beta-lactamase/transpeptidase-like"/>
    <property type="match status" value="1"/>
</dbReference>
<comment type="catalytic activity">
    <reaction evidence="1 6">
        <text>a beta-lactam + H2O = a substituted beta-amino acid</text>
        <dbReference type="Rhea" id="RHEA:20401"/>
        <dbReference type="ChEBI" id="CHEBI:15377"/>
        <dbReference type="ChEBI" id="CHEBI:35627"/>
        <dbReference type="ChEBI" id="CHEBI:140347"/>
        <dbReference type="EC" id="3.5.2.6"/>
    </reaction>
</comment>
<dbReference type="GO" id="GO:0017001">
    <property type="term" value="P:antibiotic catabolic process"/>
    <property type="evidence" value="ECO:0007669"/>
    <property type="project" value="InterPro"/>
</dbReference>
<evidence type="ECO:0000256" key="6">
    <source>
        <dbReference type="RuleBase" id="RU361140"/>
    </source>
</evidence>